<organism evidence="2 3">
    <name type="scientific">Solemya elarraichensis gill symbiont</name>
    <dbReference type="NCBI Taxonomy" id="1918949"/>
    <lineage>
        <taxon>Bacteria</taxon>
        <taxon>Pseudomonadati</taxon>
        <taxon>Pseudomonadota</taxon>
        <taxon>Gammaproteobacteria</taxon>
        <taxon>sulfur-oxidizing symbionts</taxon>
    </lineage>
</organism>
<evidence type="ECO:0000313" key="2">
    <source>
        <dbReference type="EMBL" id="OOZ38068.1"/>
    </source>
</evidence>
<dbReference type="RefSeq" id="WP_078477495.1">
    <property type="nucleotide sequence ID" value="NZ_MPRK01000226.1"/>
</dbReference>
<accession>A0A1T2KYX5</accession>
<dbReference type="EMBL" id="MPRK01000226">
    <property type="protein sequence ID" value="OOZ38068.1"/>
    <property type="molecule type" value="Genomic_DNA"/>
</dbReference>
<gene>
    <name evidence="2" type="ORF">BOW52_09440</name>
</gene>
<reference evidence="2 3" key="1">
    <citation type="submission" date="2016-11" db="EMBL/GenBank/DDBJ databases">
        <title>Mixed transmission modes and dynamic genome evolution in an obligate animal-bacterial symbiosis.</title>
        <authorList>
            <person name="Russell S.L."/>
            <person name="Corbett-Detig R.B."/>
            <person name="Cavanaugh C.M."/>
        </authorList>
    </citation>
    <scope>NUCLEOTIDE SEQUENCE [LARGE SCALE GENOMIC DNA]</scope>
    <source>
        <strain evidence="2">Sp-SM6</strain>
    </source>
</reference>
<keyword evidence="3" id="KW-1185">Reference proteome</keyword>
<dbReference type="GO" id="GO:0016747">
    <property type="term" value="F:acyltransferase activity, transferring groups other than amino-acyl groups"/>
    <property type="evidence" value="ECO:0007669"/>
    <property type="project" value="InterPro"/>
</dbReference>
<protein>
    <recommendedName>
        <fullName evidence="1">N-acetyltransferase domain-containing protein</fullName>
    </recommendedName>
</protein>
<evidence type="ECO:0000313" key="3">
    <source>
        <dbReference type="Proteomes" id="UP000190198"/>
    </source>
</evidence>
<dbReference type="AlphaFoldDB" id="A0A1T2KYX5"/>
<sequence>MNTEITIRQAEPNDAEALVKLFPALYRESDFLLLEHDEFNVSTEEEAKLIEQNRGSKSWVLFVAESENELVGFLGGNGGKTKRNRHTVQIAMAVLEKAQGNGIGRQLLQVFINWASKNHYHRIELTVVETNNKAVSLYQSMGFEPEGIKHNSLKVNGRYINEHYMAKFI</sequence>
<name>A0A1T2KYX5_9GAMM</name>
<evidence type="ECO:0000259" key="1">
    <source>
        <dbReference type="PROSITE" id="PS51186"/>
    </source>
</evidence>
<dbReference type="PANTHER" id="PTHR43415">
    <property type="entry name" value="SPERMIDINE N(1)-ACETYLTRANSFERASE"/>
    <property type="match status" value="1"/>
</dbReference>
<feature type="domain" description="N-acetyltransferase" evidence="1">
    <location>
        <begin position="5"/>
        <end position="169"/>
    </location>
</feature>
<dbReference type="InterPro" id="IPR016181">
    <property type="entry name" value="Acyl_CoA_acyltransferase"/>
</dbReference>
<dbReference type="SUPFAM" id="SSF55729">
    <property type="entry name" value="Acyl-CoA N-acyltransferases (Nat)"/>
    <property type="match status" value="1"/>
</dbReference>
<dbReference type="PANTHER" id="PTHR43415:SF3">
    <property type="entry name" value="GNAT-FAMILY ACETYLTRANSFERASE"/>
    <property type="match status" value="1"/>
</dbReference>
<dbReference type="Gene3D" id="3.40.630.30">
    <property type="match status" value="1"/>
</dbReference>
<dbReference type="CDD" id="cd04301">
    <property type="entry name" value="NAT_SF"/>
    <property type="match status" value="1"/>
</dbReference>
<dbReference type="Proteomes" id="UP000190198">
    <property type="component" value="Unassembled WGS sequence"/>
</dbReference>
<proteinExistence type="predicted"/>
<dbReference type="OrthoDB" id="336415at2"/>
<dbReference type="InterPro" id="IPR000182">
    <property type="entry name" value="GNAT_dom"/>
</dbReference>
<comment type="caution">
    <text evidence="2">The sequence shown here is derived from an EMBL/GenBank/DDBJ whole genome shotgun (WGS) entry which is preliminary data.</text>
</comment>
<dbReference type="Pfam" id="PF13420">
    <property type="entry name" value="Acetyltransf_4"/>
    <property type="match status" value="1"/>
</dbReference>
<dbReference type="PROSITE" id="PS51186">
    <property type="entry name" value="GNAT"/>
    <property type="match status" value="1"/>
</dbReference>